<comment type="similarity">
    <text evidence="2">Belongs to the FlgN family.</text>
</comment>
<dbReference type="GO" id="GO:0044780">
    <property type="term" value="P:bacterial-type flagellum assembly"/>
    <property type="evidence" value="ECO:0007669"/>
    <property type="project" value="InterPro"/>
</dbReference>
<dbReference type="SUPFAM" id="SSF140566">
    <property type="entry name" value="FlgN-like"/>
    <property type="match status" value="1"/>
</dbReference>
<keyword evidence="4" id="KW-0969">Cilium</keyword>
<evidence type="ECO:0000256" key="3">
    <source>
        <dbReference type="ARBA" id="ARBA00022795"/>
    </source>
</evidence>
<reference evidence="4" key="1">
    <citation type="submission" date="2023-01" db="EMBL/GenBank/DDBJ databases">
        <title>Whole genome sequence of Paucibacter sp. S2-9 isolated from pond sediment.</title>
        <authorList>
            <person name="Jung J.Y."/>
        </authorList>
    </citation>
    <scope>NUCLEOTIDE SEQUENCE</scope>
    <source>
        <strain evidence="4">S2-9</strain>
    </source>
</reference>
<evidence type="ECO:0000313" key="4">
    <source>
        <dbReference type="EMBL" id="WIT11392.1"/>
    </source>
</evidence>
<evidence type="ECO:0000256" key="2">
    <source>
        <dbReference type="ARBA" id="ARBA00007703"/>
    </source>
</evidence>
<name>A0AA95SMG8_9BURK</name>
<keyword evidence="3" id="KW-1005">Bacterial flagellum biogenesis</keyword>
<evidence type="ECO:0000256" key="1">
    <source>
        <dbReference type="ARBA" id="ARBA00002397"/>
    </source>
</evidence>
<evidence type="ECO:0000313" key="5">
    <source>
        <dbReference type="Proteomes" id="UP001177769"/>
    </source>
</evidence>
<dbReference type="KEGG" id="pais:PFX98_21225"/>
<gene>
    <name evidence="4" type="primary">flgN</name>
    <name evidence="4" type="ORF">PFX98_21225</name>
</gene>
<keyword evidence="4" id="KW-0966">Cell projection</keyword>
<dbReference type="Proteomes" id="UP001177769">
    <property type="component" value="Chromosome"/>
</dbReference>
<dbReference type="AlphaFoldDB" id="A0AA95SMG8"/>
<keyword evidence="5" id="KW-1185">Reference proteome</keyword>
<proteinExistence type="inferred from homology"/>
<dbReference type="Gene3D" id="1.20.58.300">
    <property type="entry name" value="FlgN-like"/>
    <property type="match status" value="1"/>
</dbReference>
<dbReference type="RefSeq" id="WP_285232474.1">
    <property type="nucleotide sequence ID" value="NZ_CP116346.1"/>
</dbReference>
<accession>A0AA95SMG8</accession>
<dbReference type="EMBL" id="CP116346">
    <property type="protein sequence ID" value="WIT11392.1"/>
    <property type="molecule type" value="Genomic_DNA"/>
</dbReference>
<comment type="function">
    <text evidence="1">Required for the efficient initiation of filament assembly.</text>
</comment>
<keyword evidence="4" id="KW-0282">Flagellum</keyword>
<sequence>MNGTPHEALLNLLRGLQADRAGYAGLRGLLEAQFQGALRHDAAALLSLAEQIGAQVGELEQRRVERGELLLRLLGRAQPPSLAALLQRLPAGPGERLAGVWTELEQQIRDCKALNQRNCTLIIEQHGLMQRLLGQEGELYAQP</sequence>
<dbReference type="InterPro" id="IPR007809">
    <property type="entry name" value="FlgN-like"/>
</dbReference>
<organism evidence="4 5">
    <name type="scientific">Paucibacter sediminis</name>
    <dbReference type="NCBI Taxonomy" id="3019553"/>
    <lineage>
        <taxon>Bacteria</taxon>
        <taxon>Pseudomonadati</taxon>
        <taxon>Pseudomonadota</taxon>
        <taxon>Betaproteobacteria</taxon>
        <taxon>Burkholderiales</taxon>
        <taxon>Sphaerotilaceae</taxon>
        <taxon>Roseateles</taxon>
    </lineage>
</organism>
<protein>
    <submittedName>
        <fullName evidence="4">Flagellar export chaperone FlgN</fullName>
    </submittedName>
</protein>
<dbReference type="InterPro" id="IPR036679">
    <property type="entry name" value="FlgN-like_sf"/>
</dbReference>
<dbReference type="Pfam" id="PF05130">
    <property type="entry name" value="FlgN"/>
    <property type="match status" value="1"/>
</dbReference>